<feature type="domain" description="DUF7601" evidence="5">
    <location>
        <begin position="1638"/>
        <end position="1760"/>
    </location>
</feature>
<feature type="domain" description="DUF7601" evidence="5">
    <location>
        <begin position="1156"/>
        <end position="1294"/>
    </location>
</feature>
<feature type="region of interest" description="Disordered" evidence="1">
    <location>
        <begin position="1074"/>
        <end position="1135"/>
    </location>
</feature>
<feature type="compositionally biased region" description="Acidic residues" evidence="1">
    <location>
        <begin position="1501"/>
        <end position="1511"/>
    </location>
</feature>
<proteinExistence type="predicted"/>
<protein>
    <recommendedName>
        <fullName evidence="8">VWFA domain-containing protein</fullName>
    </recommendedName>
</protein>
<feature type="chain" id="PRO_5014451785" description="VWFA domain-containing protein" evidence="3">
    <location>
        <begin position="29"/>
        <end position="2431"/>
    </location>
</feature>
<evidence type="ECO:0000313" key="7">
    <source>
        <dbReference type="Proteomes" id="UP000236488"/>
    </source>
</evidence>
<feature type="compositionally biased region" description="Polar residues" evidence="1">
    <location>
        <begin position="1525"/>
        <end position="1536"/>
    </location>
</feature>
<feature type="domain" description="DUF7601" evidence="5">
    <location>
        <begin position="964"/>
        <end position="1079"/>
    </location>
</feature>
<dbReference type="EMBL" id="PPEL01000004">
    <property type="protein sequence ID" value="PNV66301.1"/>
    <property type="molecule type" value="Genomic_DNA"/>
</dbReference>
<accession>A0A2K2U7K4</accession>
<feature type="domain" description="Streptococcal pilin isopeptide linkage" evidence="4">
    <location>
        <begin position="2037"/>
        <end position="2189"/>
    </location>
</feature>
<feature type="domain" description="Streptococcal pilin isopeptide linkage" evidence="4">
    <location>
        <begin position="2211"/>
        <end position="2339"/>
    </location>
</feature>
<evidence type="ECO:0008006" key="8">
    <source>
        <dbReference type="Google" id="ProtNLM"/>
    </source>
</evidence>
<evidence type="ECO:0000259" key="5">
    <source>
        <dbReference type="Pfam" id="PF24547"/>
    </source>
</evidence>
<name>A0A2K2U7K4_9ACTN</name>
<feature type="compositionally biased region" description="Low complexity" evidence="1">
    <location>
        <begin position="33"/>
        <end position="49"/>
    </location>
</feature>
<feature type="region of interest" description="Disordered" evidence="1">
    <location>
        <begin position="33"/>
        <end position="53"/>
    </location>
</feature>
<keyword evidence="2" id="KW-1133">Transmembrane helix</keyword>
<dbReference type="InterPro" id="IPR038174">
    <property type="entry name" value="Strep_pil_link_sf"/>
</dbReference>
<evidence type="ECO:0000256" key="1">
    <source>
        <dbReference type="SAM" id="MobiDB-lite"/>
    </source>
</evidence>
<keyword evidence="3" id="KW-0732">Signal</keyword>
<dbReference type="Pfam" id="PF12892">
    <property type="entry name" value="FctA"/>
    <property type="match status" value="4"/>
</dbReference>
<feature type="transmembrane region" description="Helical" evidence="2">
    <location>
        <begin position="2400"/>
        <end position="2422"/>
    </location>
</feature>
<feature type="compositionally biased region" description="Gly residues" evidence="1">
    <location>
        <begin position="2367"/>
        <end position="2385"/>
    </location>
</feature>
<feature type="region of interest" description="Disordered" evidence="1">
    <location>
        <begin position="2336"/>
        <end position="2394"/>
    </location>
</feature>
<feature type="region of interest" description="Disordered" evidence="1">
    <location>
        <begin position="820"/>
        <end position="841"/>
    </location>
</feature>
<feature type="domain" description="Streptococcal pilin isopeptide linkage" evidence="4">
    <location>
        <begin position="1774"/>
        <end position="1896"/>
    </location>
</feature>
<sequence length="2431" mass="249753">METPLSKLARIVCACLLAATLLPASALAAPADGDSGPAAAASSSGARASQPLAKVADPSTANSWMDIFDVQDAAGGPAYSTEESGRLWVDKSVYASAAEAEAAGLAGATLENPDRNFLVSLSTMSSASTVRAEQVNPHDIVFVIPLGSTLDSLTYDGKTHAEHLADALNSAIGHLMEEEARNGENRVAVIGYNLHTTVMLPLDTYAPDAEGRYVKFVRGLPGGGNGLAIAATPETPGIQTADGRFASYSYPQLALHTAGGLLEEAAAQSTASVPRVPDLVFMGTATATTANTNIANPPAFTGESPEANGFLGAFPSDDHVVGFGSDTALAQLLTMQNEAARANVAYQPSGQSLNFYTVGFRTSGISDYVLEPASVQKSMTVEDTAGGATVNLRQNIEEARARYAEAAAQGAPSVTLGLYGAGLGSLRELDIAFPNPQNGLVSIQNDYAFTAVDRSFPALDASSLAGAFDGAVDTILSFEYHSPVNENAATPDDPADRFNMEDDLGAFMNVERVEGILFDGRLIDGSKAARAVTTALADPWDLEASERLSLVLRFLQLRYGIDWWSAYYLMNDARAEGQVAWSGEDDFSNFAAYYVDADHQLVAGERDPYRFAKNAEVAAVETGKWQTSESVDASTRQRIEAARAAGAAAVCQTYFYIGNLENQYTGSDVPLYDFMVMVETSLDDGGQRVLFSIPPDSIPAREAFVTERADGGAQMELDEDALDTYPLRLVYEVGPRDDVAALADRLAAGEEVSAEELRAVLGDDAPTDASGNFALYVGAFHEDGAGAGGIVAESTMNSLVNVANSYYTFTKDTPLYQLKPGEAVPADGHPAESQLEPLTSPPQTGATYYFPDTYYTASGLSSTAGAPAEAVRAFDPYEVSFSGDELARHFHADAQGNYFVLAGTPKFKVSAVLADYAKHPNATATAPYVKTISVSEYQAADRTLLTARLGNNGVLALAPAQKTGSLAVSKTLAAGGTSSPITAADRAREFAFRITLADEAGSPLSGAVALQGAGGAESGLLTLDAQGSAQVSLADGQSLTLADLPENTRFTVEELDAEAGGFKPSVVVRTEAGGETVGDADGASADTDGQRADGETDGSANGASEDEGANEGRQRASGETDASADDNQRADGNMASGSIAADTRTEAAFTNTKQAGALTLSKQVAGNGAEPARTFAFAVKLTDANGAPLSGDFPYTLALGGSAGGADATGTATADENGELTLEGSAPLFLASGQSITVSGLPVGTAYAVRETDADGYEMTIQKATDGGATAESDGTGRIETAEQSDALTFTNARWLYGALTLAKQVSGTQADADKAFDFTVTLQDGAGTPLSGTVDYTVTDADGSSTPGQAALDAQGRFTVALKGGQTLSADGLLQGTRYAIEEADYASDHYIVKRENAEGVIGPEPAAARFTNVKQPGSLGIAKLVGGNAGDKQAAYTFAVDVEGLFASGAPEEQERVFDAVRYLPDGSTATERVTFTRAAAAAGNADADGGTPHTAGDPDAEAAYDDADASSPADEGTPDADSGSTGDPGVTNSAEDDPDAEADAANNLGAAANSAAGTAEVTLHHNEGLLIEGLDSDAAFTVTEIGAEALIADGYTIYSGSDQSGSLQEGYVHEGTLASEAAVGVYFANAKDAFGNLAITKQVAGNAAEDEAAAGRTFAFSIAARDGQGAPLTGTFEAALEGPDGASSPQTVAFENGIARVELPAPATLTIKGLPAQTTYTASEQSLTAEGYDTEAVGAEGTVAADETAVATFTNRKEYAPAAIELAGTEVLRGRNEAAGEFAFQLYEADGATPVLDADGNPITAVNRAASAGVATGFTLRGLQVSKPGTYTYVVREHVPDGTEPLPGVTYDERAFEVTVTVAQDARGQLSISSIAYRVDGQSAPGIAFVNEYRTSSGTFALVAHKSLAGAALEAGAFTFIAQEIDPATEAPIGQEIVARNAADGTVAFPALSASVPLGGEVRRSFIVSESIPENATADTGFSAGGVTYDTGQHRVDVVGTDADGTGTLAFAVSEGPTFQNSYDDEAAVLSGLTVQKVLTGRDWQEDDAFTFALRGVRAVDAEGKPLAAGAPLPPSSTVSINAFDAAAQKAVAAGSTVEKAFGDIAFTEPGTYEYSLFEQTADTGGNAASGIDYSSALYTLTVAVASDGQGHLVASPTLTAVTDDAGEPAEGVGGSGLAARFGNAYADSAFASFDGAVDYTDESGTRPLENDLFTFRIEAVGDNADRAPRPKLSEAGNAGGLFTFGSAEIAHDDDLAGQTFAYEVRQNIPEGARYSEDGATATLDGMTYDARVQTIMVHVVREEDASGGHRMAAIVEYPTGEDALQNRVVFHNSYTQPDPEPGPGPGPEPTPEPEPEPQPPADGGAGDKGGNASGNAGGGTSAGSPLAPLGDPAIQWTAALAALALAALGAVAAVALAAKIERTGSRR</sequence>
<feature type="region of interest" description="Disordered" evidence="1">
    <location>
        <begin position="1485"/>
        <end position="1544"/>
    </location>
</feature>
<dbReference type="RefSeq" id="WP_103262508.1">
    <property type="nucleotide sequence ID" value="NZ_PPEL01000004.1"/>
</dbReference>
<reference evidence="6 7" key="1">
    <citation type="journal article" date="2018" name="Int. J. Syst. Evol. Microbiol.">
        <title>Rubneribacter badeniensis gen. nov., sp. nov. and Enteroscipio rubneri gen. nov., sp. nov., new members of the Eggerthellaceae isolated from human faeces.</title>
        <authorList>
            <person name="Danylec N."/>
            <person name="Gobl A."/>
            <person name="Stoll D.A."/>
            <person name="Hetzer B."/>
            <person name="Kulling S.E."/>
            <person name="Huch M."/>
        </authorList>
    </citation>
    <scope>NUCLEOTIDE SEQUENCE [LARGE SCALE GENOMIC DNA]</scope>
    <source>
        <strain evidence="6 7">ResAG-85</strain>
    </source>
</reference>
<dbReference type="NCBIfam" id="TIGR03786">
    <property type="entry name" value="strep_pil_rpt"/>
    <property type="match status" value="1"/>
</dbReference>
<dbReference type="Proteomes" id="UP000236488">
    <property type="component" value="Unassembled WGS sequence"/>
</dbReference>
<evidence type="ECO:0000259" key="4">
    <source>
        <dbReference type="Pfam" id="PF12892"/>
    </source>
</evidence>
<feature type="domain" description="Streptococcal pilin isopeptide linkage" evidence="4">
    <location>
        <begin position="1907"/>
        <end position="2027"/>
    </location>
</feature>
<evidence type="ECO:0000313" key="6">
    <source>
        <dbReference type="EMBL" id="PNV66301.1"/>
    </source>
</evidence>
<feature type="signal peptide" evidence="3">
    <location>
        <begin position="1"/>
        <end position="28"/>
    </location>
</feature>
<organism evidence="6 7">
    <name type="scientific">Rubneribacter badeniensis</name>
    <dbReference type="NCBI Taxonomy" id="2070688"/>
    <lineage>
        <taxon>Bacteria</taxon>
        <taxon>Bacillati</taxon>
        <taxon>Actinomycetota</taxon>
        <taxon>Coriobacteriia</taxon>
        <taxon>Eggerthellales</taxon>
        <taxon>Eggerthellaceae</taxon>
        <taxon>Rubneribacter</taxon>
    </lineage>
</organism>
<dbReference type="InterPro" id="IPR022464">
    <property type="entry name" value="Strep_pil_isopept_link"/>
</dbReference>
<feature type="compositionally biased region" description="Pro residues" evidence="1">
    <location>
        <begin position="2342"/>
        <end position="2364"/>
    </location>
</feature>
<dbReference type="Gene3D" id="2.60.40.3050">
    <property type="match status" value="4"/>
</dbReference>
<keyword evidence="7" id="KW-1185">Reference proteome</keyword>
<dbReference type="Pfam" id="PF24547">
    <property type="entry name" value="DUF7601"/>
    <property type="match status" value="4"/>
</dbReference>
<dbReference type="InterPro" id="IPR055382">
    <property type="entry name" value="DUF7601"/>
</dbReference>
<evidence type="ECO:0000256" key="3">
    <source>
        <dbReference type="SAM" id="SignalP"/>
    </source>
</evidence>
<comment type="caution">
    <text evidence="6">The sequence shown here is derived from an EMBL/GenBank/DDBJ whole genome shotgun (WGS) entry which is preliminary data.</text>
</comment>
<evidence type="ECO:0000256" key="2">
    <source>
        <dbReference type="SAM" id="Phobius"/>
    </source>
</evidence>
<keyword evidence="2" id="KW-0472">Membrane</keyword>
<feature type="domain" description="DUF7601" evidence="5">
    <location>
        <begin position="1298"/>
        <end position="1415"/>
    </location>
</feature>
<keyword evidence="2" id="KW-0812">Transmembrane</keyword>
<gene>
    <name evidence="6" type="ORF">C2L80_01770</name>
</gene>
<dbReference type="Gene3D" id="2.60.40.1140">
    <property type="entry name" value="Collagen-binding surface protein Cna, B-type domain"/>
    <property type="match status" value="5"/>
</dbReference>